<keyword evidence="4 7" id="KW-0808">Transferase</keyword>
<dbReference type="Gene3D" id="3.40.50.150">
    <property type="entry name" value="Vaccinia Virus protein VP39"/>
    <property type="match status" value="1"/>
</dbReference>
<dbReference type="EMBL" id="QWGA01000003">
    <property type="protein sequence ID" value="RIJ32084.1"/>
    <property type="molecule type" value="Genomic_DNA"/>
</dbReference>
<keyword evidence="6 7" id="KW-0819">tRNA processing</keyword>
<keyword evidence="5 7" id="KW-0949">S-adenosyl-L-methionine</keyword>
<comment type="pathway">
    <text evidence="7">tRNA modification; N(7)-methylguanine-tRNA biosynthesis.</text>
</comment>
<comment type="caution">
    <text evidence="7">Lacks conserved residue(s) required for the propagation of feature annotation.</text>
</comment>
<dbReference type="SUPFAM" id="SSF53335">
    <property type="entry name" value="S-adenosyl-L-methionine-dependent methyltransferases"/>
    <property type="match status" value="1"/>
</dbReference>
<evidence type="ECO:0000256" key="5">
    <source>
        <dbReference type="ARBA" id="ARBA00022691"/>
    </source>
</evidence>
<dbReference type="GO" id="GO:0043527">
    <property type="term" value="C:tRNA methyltransferase complex"/>
    <property type="evidence" value="ECO:0007669"/>
    <property type="project" value="TreeGrafter"/>
</dbReference>
<feature type="binding site" evidence="7">
    <location>
        <position position="66"/>
    </location>
    <ligand>
        <name>S-adenosyl-L-methionine</name>
        <dbReference type="ChEBI" id="CHEBI:59789"/>
    </ligand>
</feature>
<proteinExistence type="inferred from homology"/>
<dbReference type="PANTHER" id="PTHR23417">
    <property type="entry name" value="3-DEOXY-D-MANNO-OCTULOSONIC-ACID TRANSFERASE/TRNA GUANINE-N 7 - -METHYLTRANSFERASE"/>
    <property type="match status" value="1"/>
</dbReference>
<name>A0A399RP69_9PROT</name>
<keyword evidence="10" id="KW-1185">Reference proteome</keyword>
<protein>
    <recommendedName>
        <fullName evidence="7">tRNA (guanine-N(7)-)-methyltransferase</fullName>
        <ecNumber evidence="7">2.1.1.33</ecNumber>
    </recommendedName>
    <alternativeName>
        <fullName evidence="7">tRNA (guanine(46)-N(7))-methyltransferase</fullName>
    </alternativeName>
    <alternativeName>
        <fullName evidence="7">tRNA(m7G46)-methyltransferase</fullName>
    </alternativeName>
</protein>
<feature type="binding site" evidence="7">
    <location>
        <position position="140"/>
    </location>
    <ligand>
        <name>S-adenosyl-L-methionine</name>
        <dbReference type="ChEBI" id="CHEBI:59789"/>
    </ligand>
</feature>
<comment type="catalytic activity">
    <reaction evidence="1 7">
        <text>guanosine(46) in tRNA + S-adenosyl-L-methionine = N(7)-methylguanosine(46) in tRNA + S-adenosyl-L-homocysteine</text>
        <dbReference type="Rhea" id="RHEA:42708"/>
        <dbReference type="Rhea" id="RHEA-COMP:10188"/>
        <dbReference type="Rhea" id="RHEA-COMP:10189"/>
        <dbReference type="ChEBI" id="CHEBI:57856"/>
        <dbReference type="ChEBI" id="CHEBI:59789"/>
        <dbReference type="ChEBI" id="CHEBI:74269"/>
        <dbReference type="ChEBI" id="CHEBI:74480"/>
        <dbReference type="EC" id="2.1.1.33"/>
    </reaction>
</comment>
<evidence type="ECO:0000256" key="6">
    <source>
        <dbReference type="ARBA" id="ARBA00022694"/>
    </source>
</evidence>
<dbReference type="AlphaFoldDB" id="A0A399RP69"/>
<dbReference type="InterPro" id="IPR003358">
    <property type="entry name" value="tRNA_(Gua-N-7)_MeTrfase_Trmb"/>
</dbReference>
<evidence type="ECO:0000313" key="10">
    <source>
        <dbReference type="Proteomes" id="UP000265845"/>
    </source>
</evidence>
<dbReference type="PANTHER" id="PTHR23417:SF14">
    <property type="entry name" value="PENTACOTRIPEPTIDE-REPEAT REGION OF PRORP DOMAIN-CONTAINING PROTEIN"/>
    <property type="match status" value="1"/>
</dbReference>
<comment type="caution">
    <text evidence="9">The sequence shown here is derived from an EMBL/GenBank/DDBJ whole genome shotgun (WGS) entry which is preliminary data.</text>
</comment>
<reference evidence="9 10" key="1">
    <citation type="submission" date="2018-08" db="EMBL/GenBank/DDBJ databases">
        <title>Henriciella mobilis sp. nov., isolated from seawater.</title>
        <authorList>
            <person name="Cheng H."/>
            <person name="Wu Y.-H."/>
            <person name="Xu X.-W."/>
            <person name="Guo L.-L."/>
        </authorList>
    </citation>
    <scope>NUCLEOTIDE SEQUENCE [LARGE SCALE GENOMIC DNA]</scope>
    <source>
        <strain evidence="9 10">CCUG67844</strain>
    </source>
</reference>
<comment type="function">
    <text evidence="2 7">Catalyzes the formation of N(7)-methylguanine at position 46 (m7G46) in tRNA.</text>
</comment>
<dbReference type="HAMAP" id="MF_01057">
    <property type="entry name" value="tRNA_methyltr_TrmB"/>
    <property type="match status" value="1"/>
</dbReference>
<dbReference type="RefSeq" id="WP_119453571.1">
    <property type="nucleotide sequence ID" value="NZ_QWGA01000003.1"/>
</dbReference>
<dbReference type="PROSITE" id="PS51625">
    <property type="entry name" value="SAM_MT_TRMB"/>
    <property type="match status" value="1"/>
</dbReference>
<gene>
    <name evidence="7 9" type="primary">trmB</name>
    <name evidence="9" type="ORF">D1222_07585</name>
</gene>
<dbReference type="InterPro" id="IPR055361">
    <property type="entry name" value="tRNA_methyltr_TrmB_bact"/>
</dbReference>
<dbReference type="InterPro" id="IPR029063">
    <property type="entry name" value="SAM-dependent_MTases_sf"/>
</dbReference>
<feature type="binding site" evidence="7">
    <location>
        <position position="176"/>
    </location>
    <ligand>
        <name>substrate</name>
    </ligand>
</feature>
<sequence>MPEQDRDPKLNSPIRSFGRKGGRPLSGRQQSLVDNLLPRLRLPGEASALQTPLNLFNAEVSQLWLEIGFGGGEHVSSQAKANPDAGIMASEVFIEGIAKCLTDINEMALRNVRLWDEDARDLVDLLPNACLDRVFILFPDPWPKKRHQKRRIIQPDFLKALTRVMKPGARLRFATDVRSYADEALTIFMAEDRFSWLAEAADDWRKPPADHFRTRYQTKNLGDIAPVFYEFERK</sequence>
<dbReference type="NCBIfam" id="TIGR00091">
    <property type="entry name" value="tRNA (guanosine(46)-N7)-methyltransferase TrmB"/>
    <property type="match status" value="1"/>
</dbReference>
<feature type="binding site" evidence="7">
    <location>
        <position position="144"/>
    </location>
    <ligand>
        <name>substrate</name>
    </ligand>
</feature>
<evidence type="ECO:0000256" key="3">
    <source>
        <dbReference type="ARBA" id="ARBA00022603"/>
    </source>
</evidence>
<dbReference type="OrthoDB" id="9802090at2"/>
<dbReference type="Proteomes" id="UP000265845">
    <property type="component" value="Unassembled WGS sequence"/>
</dbReference>
<accession>A0A399RP69</accession>
<evidence type="ECO:0000256" key="8">
    <source>
        <dbReference type="SAM" id="MobiDB-lite"/>
    </source>
</evidence>
<evidence type="ECO:0000313" key="9">
    <source>
        <dbReference type="EMBL" id="RIJ32084.1"/>
    </source>
</evidence>
<dbReference type="EC" id="2.1.1.33" evidence="7"/>
<evidence type="ECO:0000256" key="2">
    <source>
        <dbReference type="ARBA" id="ARBA00003015"/>
    </source>
</evidence>
<organism evidence="9 10">
    <name type="scientific">Henriciella algicola</name>
    <dbReference type="NCBI Taxonomy" id="1608422"/>
    <lineage>
        <taxon>Bacteria</taxon>
        <taxon>Pseudomonadati</taxon>
        <taxon>Pseudomonadota</taxon>
        <taxon>Alphaproteobacteria</taxon>
        <taxon>Hyphomonadales</taxon>
        <taxon>Hyphomonadaceae</taxon>
        <taxon>Henriciella</taxon>
    </lineage>
</organism>
<keyword evidence="3 7" id="KW-0489">Methyltransferase</keyword>
<evidence type="ECO:0000256" key="4">
    <source>
        <dbReference type="ARBA" id="ARBA00022679"/>
    </source>
</evidence>
<dbReference type="GO" id="GO:0008176">
    <property type="term" value="F:tRNA (guanine(46)-N7)-methyltransferase activity"/>
    <property type="evidence" value="ECO:0007669"/>
    <property type="project" value="UniProtKB-UniRule"/>
</dbReference>
<dbReference type="Pfam" id="PF02390">
    <property type="entry name" value="Methyltransf_4"/>
    <property type="match status" value="1"/>
</dbReference>
<evidence type="ECO:0000256" key="7">
    <source>
        <dbReference type="HAMAP-Rule" id="MF_01057"/>
    </source>
</evidence>
<dbReference type="UniPathway" id="UPA00989"/>
<evidence type="ECO:0000256" key="1">
    <source>
        <dbReference type="ARBA" id="ARBA00000142"/>
    </source>
</evidence>
<feature type="binding site" evidence="7">
    <location>
        <position position="118"/>
    </location>
    <ligand>
        <name>S-adenosyl-L-methionine</name>
        <dbReference type="ChEBI" id="CHEBI:59789"/>
    </ligand>
</feature>
<feature type="binding site" evidence="7">
    <location>
        <position position="91"/>
    </location>
    <ligand>
        <name>S-adenosyl-L-methionine</name>
        <dbReference type="ChEBI" id="CHEBI:59789"/>
    </ligand>
</feature>
<comment type="similarity">
    <text evidence="7">Belongs to the class I-like SAM-binding methyltransferase superfamily. TrmB family.</text>
</comment>
<feature type="region of interest" description="Disordered" evidence="8">
    <location>
        <begin position="1"/>
        <end position="28"/>
    </location>
</feature>